<evidence type="ECO:0000313" key="3">
    <source>
        <dbReference type="EMBL" id="KAJ3699055.1"/>
    </source>
</evidence>
<organism evidence="3 4">
    <name type="scientific">Rhynchospora tenuis</name>
    <dbReference type="NCBI Taxonomy" id="198213"/>
    <lineage>
        <taxon>Eukaryota</taxon>
        <taxon>Viridiplantae</taxon>
        <taxon>Streptophyta</taxon>
        <taxon>Embryophyta</taxon>
        <taxon>Tracheophyta</taxon>
        <taxon>Spermatophyta</taxon>
        <taxon>Magnoliopsida</taxon>
        <taxon>Liliopsida</taxon>
        <taxon>Poales</taxon>
        <taxon>Cyperaceae</taxon>
        <taxon>Cyperoideae</taxon>
        <taxon>Rhynchosporeae</taxon>
        <taxon>Rhynchospora</taxon>
    </lineage>
</organism>
<evidence type="ECO:0000256" key="1">
    <source>
        <dbReference type="SAM" id="Phobius"/>
    </source>
</evidence>
<dbReference type="Gene3D" id="3.40.50.1820">
    <property type="entry name" value="alpha/beta hydrolase"/>
    <property type="match status" value="1"/>
</dbReference>
<keyword evidence="4" id="KW-1185">Reference proteome</keyword>
<sequence length="118" mass="13708">MLRDLLAEHPKAMFVVTGHGVGGALAALFPALLLFNEEEDLIKWWSAVYTFGQPRIGDEQLRMFMQPHAEKYFRVVYRNDIMPLLPYDDGVFLYKHIGVCLHYNSFFIEKVHVGFFIV</sequence>
<dbReference type="AlphaFoldDB" id="A0AAD6ES70"/>
<feature type="transmembrane region" description="Helical" evidence="1">
    <location>
        <begin position="12"/>
        <end position="35"/>
    </location>
</feature>
<dbReference type="GO" id="GO:0004806">
    <property type="term" value="F:triacylglycerol lipase activity"/>
    <property type="evidence" value="ECO:0007669"/>
    <property type="project" value="InterPro"/>
</dbReference>
<dbReference type="GO" id="GO:0006629">
    <property type="term" value="P:lipid metabolic process"/>
    <property type="evidence" value="ECO:0007669"/>
    <property type="project" value="InterPro"/>
</dbReference>
<reference evidence="3 4" key="1">
    <citation type="journal article" date="2022" name="Cell">
        <title>Repeat-based holocentromeres influence genome architecture and karyotype evolution.</title>
        <authorList>
            <person name="Hofstatter P.G."/>
            <person name="Thangavel G."/>
            <person name="Lux T."/>
            <person name="Neumann P."/>
            <person name="Vondrak T."/>
            <person name="Novak P."/>
            <person name="Zhang M."/>
            <person name="Costa L."/>
            <person name="Castellani M."/>
            <person name="Scott A."/>
            <person name="Toegelov H."/>
            <person name="Fuchs J."/>
            <person name="Mata-Sucre Y."/>
            <person name="Dias Y."/>
            <person name="Vanzela A.L.L."/>
            <person name="Huettel B."/>
            <person name="Almeida C.C.S."/>
            <person name="Simkova H."/>
            <person name="Souza G."/>
            <person name="Pedrosa-Harand A."/>
            <person name="Macas J."/>
            <person name="Mayer K.F.X."/>
            <person name="Houben A."/>
            <person name="Marques A."/>
        </authorList>
    </citation>
    <scope>NUCLEOTIDE SEQUENCE [LARGE SCALE GENOMIC DNA]</scope>
    <source>
        <strain evidence="3">RhyTen1mFocal</strain>
    </source>
</reference>
<dbReference type="Pfam" id="PF01764">
    <property type="entry name" value="Lipase_3"/>
    <property type="match status" value="1"/>
</dbReference>
<feature type="domain" description="Fungal lipase-type" evidence="2">
    <location>
        <begin position="2"/>
        <end position="88"/>
    </location>
</feature>
<accession>A0AAD6ES70</accession>
<keyword evidence="1" id="KW-1133">Transmembrane helix</keyword>
<dbReference type="InterPro" id="IPR044819">
    <property type="entry name" value="OBL-like"/>
</dbReference>
<dbReference type="SUPFAM" id="SSF53474">
    <property type="entry name" value="alpha/beta-Hydrolases"/>
    <property type="match status" value="1"/>
</dbReference>
<dbReference type="InterPro" id="IPR002921">
    <property type="entry name" value="Fungal_lipase-type"/>
</dbReference>
<evidence type="ECO:0000259" key="2">
    <source>
        <dbReference type="Pfam" id="PF01764"/>
    </source>
</evidence>
<keyword evidence="1" id="KW-0812">Transmembrane</keyword>
<keyword evidence="1" id="KW-0472">Membrane</keyword>
<gene>
    <name evidence="3" type="ORF">LUZ61_002760</name>
</gene>
<comment type="caution">
    <text evidence="3">The sequence shown here is derived from an EMBL/GenBank/DDBJ whole genome shotgun (WGS) entry which is preliminary data.</text>
</comment>
<dbReference type="EMBL" id="JAMRDG010000001">
    <property type="protein sequence ID" value="KAJ3699055.1"/>
    <property type="molecule type" value="Genomic_DNA"/>
</dbReference>
<dbReference type="PANTHER" id="PTHR46086:SF3">
    <property type="entry name" value="TRIACYLGLYCEROL LIPASE OBL1"/>
    <property type="match status" value="1"/>
</dbReference>
<dbReference type="PANTHER" id="PTHR46086">
    <property type="entry name" value="ALPHA/BETA-HYDROLASES SUPERFAMILY PROTEIN"/>
    <property type="match status" value="1"/>
</dbReference>
<dbReference type="InterPro" id="IPR029058">
    <property type="entry name" value="AB_hydrolase_fold"/>
</dbReference>
<name>A0AAD6ES70_9POAL</name>
<evidence type="ECO:0000313" key="4">
    <source>
        <dbReference type="Proteomes" id="UP001210211"/>
    </source>
</evidence>
<protein>
    <recommendedName>
        <fullName evidence="2">Fungal lipase-type domain-containing protein</fullName>
    </recommendedName>
</protein>
<proteinExistence type="predicted"/>
<dbReference type="Proteomes" id="UP001210211">
    <property type="component" value="Unassembled WGS sequence"/>
</dbReference>